<evidence type="ECO:0000256" key="1">
    <source>
        <dbReference type="SAM" id="MobiDB-lite"/>
    </source>
</evidence>
<reference evidence="2" key="1">
    <citation type="submission" date="2020-03" db="EMBL/GenBank/DDBJ databases">
        <title>Genome assembly of Azotobacter chroococcum W5.</title>
        <authorList>
            <person name="Kannepalli A."/>
        </authorList>
    </citation>
    <scope>NUCLEOTIDE SEQUENCE</scope>
    <source>
        <strain evidence="2">W5</strain>
    </source>
</reference>
<dbReference type="RefSeq" id="WP_131339352.1">
    <property type="nucleotide sequence ID" value="NZ_JAAPAP010000026.1"/>
</dbReference>
<comment type="caution">
    <text evidence="2">The sequence shown here is derived from an EMBL/GenBank/DDBJ whole genome shotgun (WGS) entry which is preliminary data.</text>
</comment>
<protein>
    <submittedName>
        <fullName evidence="2">BrnA antitoxin family protein</fullName>
    </submittedName>
</protein>
<name>A0AA43ZBR7_9GAMM</name>
<organism evidence="2 3">
    <name type="scientific">Azotobacter chroococcum</name>
    <dbReference type="NCBI Taxonomy" id="353"/>
    <lineage>
        <taxon>Bacteria</taxon>
        <taxon>Pseudomonadati</taxon>
        <taxon>Pseudomonadota</taxon>
        <taxon>Gammaproteobacteria</taxon>
        <taxon>Pseudomonadales</taxon>
        <taxon>Pseudomonadaceae</taxon>
        <taxon>Azotobacter</taxon>
    </lineage>
</organism>
<dbReference type="AlphaFoldDB" id="A0AA43ZBR7"/>
<feature type="compositionally biased region" description="Basic and acidic residues" evidence="1">
    <location>
        <begin position="95"/>
        <end position="109"/>
    </location>
</feature>
<evidence type="ECO:0000313" key="2">
    <source>
        <dbReference type="EMBL" id="NHN79703.1"/>
    </source>
</evidence>
<evidence type="ECO:0000313" key="3">
    <source>
        <dbReference type="Proteomes" id="UP000736384"/>
    </source>
</evidence>
<dbReference type="Pfam" id="PF14384">
    <property type="entry name" value="BrnA_antitoxin"/>
    <property type="match status" value="1"/>
</dbReference>
<accession>A0AA43ZBR7</accession>
<gene>
    <name evidence="2" type="ORF">HA520_20915</name>
</gene>
<proteinExistence type="predicted"/>
<dbReference type="EMBL" id="JAAPAP010000026">
    <property type="protein sequence ID" value="NHN79703.1"/>
    <property type="molecule type" value="Genomic_DNA"/>
</dbReference>
<feature type="region of interest" description="Disordered" evidence="1">
    <location>
        <begin position="85"/>
        <end position="109"/>
    </location>
</feature>
<dbReference type="InterPro" id="IPR025528">
    <property type="entry name" value="BrnA_antitoxin"/>
</dbReference>
<sequence>MSENKPTTGSTWIDPDDAPEITADFFEQADEYIGDKLIRRGRPRKPNPKTQVTLRLNPEVVEFFKSTGDGWQTRMNDILEAFVSDARAGHSKPPAKVDKNDVQGDGKRA</sequence>
<dbReference type="Proteomes" id="UP000736384">
    <property type="component" value="Unassembled WGS sequence"/>
</dbReference>